<protein>
    <submittedName>
        <fullName evidence="2">Putative DNA-directed RNA polymerase, omega subunit</fullName>
    </submittedName>
</protein>
<dbReference type="Proteomes" id="UP000004756">
    <property type="component" value="Unassembled WGS sequence"/>
</dbReference>
<feature type="region of interest" description="Disordered" evidence="1">
    <location>
        <begin position="182"/>
        <end position="201"/>
    </location>
</feature>
<sequence length="201" mass="23358">YEMDGVRAMTCEYLLVDGYNIIFAWPELKELADVNLDGARTKLQDILCNYQGYKKCQVILVFDGYKVKGNPGEVIRYHNIHVIFTKEAETADQYIEKVTQQIGRRYQVAVATSDKLEQVIILGKGALRLSARDLQKEIKETNDEINLRHLKQIPSKKNRLFDNVDPQLLAYLEDIRLDRVKEKTEERRDGKGKGKKKKKKR</sequence>
<organism evidence="2 3">
    <name type="scientific">[Clostridium] asparagiforme DSM 15981</name>
    <dbReference type="NCBI Taxonomy" id="518636"/>
    <lineage>
        <taxon>Bacteria</taxon>
        <taxon>Bacillati</taxon>
        <taxon>Bacillota</taxon>
        <taxon>Clostridia</taxon>
        <taxon>Lachnospirales</taxon>
        <taxon>Lachnospiraceae</taxon>
        <taxon>Enterocloster</taxon>
    </lineage>
</organism>
<name>C0D615_9FIRM</name>
<dbReference type="EMBL" id="ACCJ01000388">
    <property type="protein sequence ID" value="EEG53225.1"/>
    <property type="molecule type" value="Genomic_DNA"/>
</dbReference>
<reference evidence="2 3" key="1">
    <citation type="submission" date="2009-01" db="EMBL/GenBank/DDBJ databases">
        <authorList>
            <person name="Fulton L."/>
            <person name="Clifton S."/>
            <person name="Fulton B."/>
            <person name="Xu J."/>
            <person name="Minx P."/>
            <person name="Pepin K.H."/>
            <person name="Johnson M."/>
            <person name="Bhonagiri V."/>
            <person name="Nash W.E."/>
            <person name="Mardis E.R."/>
            <person name="Wilson R.K."/>
        </authorList>
    </citation>
    <scope>NUCLEOTIDE SEQUENCE [LARGE SCALE GENOMIC DNA]</scope>
    <source>
        <strain evidence="2 3">DSM 15981</strain>
    </source>
</reference>
<dbReference type="PANTHER" id="PTHR34547:SF1">
    <property type="entry name" value="YACP-LIKE NYN DOMAIN PROTEIN"/>
    <property type="match status" value="1"/>
</dbReference>
<proteinExistence type="predicted"/>
<reference evidence="2 3" key="2">
    <citation type="submission" date="2009-02" db="EMBL/GenBank/DDBJ databases">
        <title>Draft genome sequence of Clostridium asparagiforme (DSM 15981).</title>
        <authorList>
            <person name="Sudarsanam P."/>
            <person name="Ley R."/>
            <person name="Guruge J."/>
            <person name="Turnbaugh P.J."/>
            <person name="Mahowald M."/>
            <person name="Liep D."/>
            <person name="Gordon J."/>
        </authorList>
    </citation>
    <scope>NUCLEOTIDE SEQUENCE [LARGE SCALE GENOMIC DNA]</scope>
    <source>
        <strain evidence="2 3">DSM 15981</strain>
    </source>
</reference>
<comment type="caution">
    <text evidence="2">The sequence shown here is derived from an EMBL/GenBank/DDBJ whole genome shotgun (WGS) entry which is preliminary data.</text>
</comment>
<evidence type="ECO:0000313" key="2">
    <source>
        <dbReference type="EMBL" id="EEG53225.1"/>
    </source>
</evidence>
<dbReference type="PANTHER" id="PTHR34547">
    <property type="entry name" value="YACP-LIKE NYN DOMAIN PROTEIN"/>
    <property type="match status" value="1"/>
</dbReference>
<dbReference type="GO" id="GO:0000428">
    <property type="term" value="C:DNA-directed RNA polymerase complex"/>
    <property type="evidence" value="ECO:0007669"/>
    <property type="project" value="UniProtKB-KW"/>
</dbReference>
<feature type="compositionally biased region" description="Basic and acidic residues" evidence="1">
    <location>
        <begin position="182"/>
        <end position="192"/>
    </location>
</feature>
<evidence type="ECO:0000313" key="3">
    <source>
        <dbReference type="Proteomes" id="UP000004756"/>
    </source>
</evidence>
<dbReference type="Pfam" id="PF05991">
    <property type="entry name" value="NYN_YacP"/>
    <property type="match status" value="1"/>
</dbReference>
<dbReference type="CDD" id="cd10912">
    <property type="entry name" value="PIN_YacP-like"/>
    <property type="match status" value="1"/>
</dbReference>
<accession>C0D615</accession>
<feature type="non-terminal residue" evidence="2">
    <location>
        <position position="1"/>
    </location>
</feature>
<dbReference type="HOGENOM" id="CLU_1357152_0_0_9"/>
<evidence type="ECO:0000256" key="1">
    <source>
        <dbReference type="SAM" id="MobiDB-lite"/>
    </source>
</evidence>
<gene>
    <name evidence="2" type="ORF">CLOSTASPAR_04711</name>
</gene>
<keyword evidence="2" id="KW-0240">DNA-directed RNA polymerase</keyword>
<dbReference type="AlphaFoldDB" id="C0D615"/>
<dbReference type="RefSeq" id="WP_007715428.1">
    <property type="nucleotide sequence ID" value="NZ_GG657592.1"/>
</dbReference>
<keyword evidence="2" id="KW-0804">Transcription</keyword>
<dbReference type="InterPro" id="IPR010298">
    <property type="entry name" value="YacP-like"/>
</dbReference>
<keyword evidence="3" id="KW-1185">Reference proteome</keyword>